<dbReference type="OrthoDB" id="1422235at2"/>
<keyword evidence="1" id="KW-1133">Transmembrane helix</keyword>
<keyword evidence="1" id="KW-0812">Transmembrane</keyword>
<keyword evidence="1" id="KW-0472">Membrane</keyword>
<reference evidence="2 3" key="1">
    <citation type="journal article" date="2013" name="Genome Announc.">
        <title>Draft Genome Sequence of an Alphaproteobacterium, Caenispirillum salinarum AK4(T), Isolated from a Solar Saltern.</title>
        <authorList>
            <person name="Khatri I."/>
            <person name="Singh A."/>
            <person name="Korpole S."/>
            <person name="Pinnaka A.K."/>
            <person name="Subramanian S."/>
        </authorList>
    </citation>
    <scope>NUCLEOTIDE SEQUENCE [LARGE SCALE GENOMIC DNA]</scope>
    <source>
        <strain evidence="2 3">AK4</strain>
    </source>
</reference>
<dbReference type="STRING" id="1238182.C882_1895"/>
<dbReference type="eggNOG" id="ENOG50335YS">
    <property type="taxonomic scope" value="Bacteria"/>
</dbReference>
<dbReference type="InterPro" id="IPR029058">
    <property type="entry name" value="AB_hydrolase_fold"/>
</dbReference>
<dbReference type="RefSeq" id="WP_009542291.1">
    <property type="nucleotide sequence ID" value="NZ_ANHY01000020.1"/>
</dbReference>
<feature type="transmembrane region" description="Helical" evidence="1">
    <location>
        <begin position="16"/>
        <end position="39"/>
    </location>
</feature>
<evidence type="ECO:0000313" key="3">
    <source>
        <dbReference type="Proteomes" id="UP000009881"/>
    </source>
</evidence>
<name>K9H9U6_9PROT</name>
<feature type="transmembrane region" description="Helical" evidence="1">
    <location>
        <begin position="59"/>
        <end position="81"/>
    </location>
</feature>
<accession>K9H9U6</accession>
<gene>
    <name evidence="2" type="ORF">C882_1895</name>
</gene>
<proteinExistence type="predicted"/>
<comment type="caution">
    <text evidence="2">The sequence shown here is derived from an EMBL/GenBank/DDBJ whole genome shotgun (WGS) entry which is preliminary data.</text>
</comment>
<feature type="transmembrane region" description="Helical" evidence="1">
    <location>
        <begin position="88"/>
        <end position="107"/>
    </location>
</feature>
<protein>
    <submittedName>
        <fullName evidence="2">Uncharacterized protein</fullName>
    </submittedName>
</protein>
<evidence type="ECO:0000313" key="2">
    <source>
        <dbReference type="EMBL" id="EKV27393.1"/>
    </source>
</evidence>
<dbReference type="Gene3D" id="3.40.50.1820">
    <property type="entry name" value="alpha/beta hydrolase"/>
    <property type="match status" value="1"/>
</dbReference>
<dbReference type="EMBL" id="ANHY01000020">
    <property type="protein sequence ID" value="EKV27393.1"/>
    <property type="molecule type" value="Genomic_DNA"/>
</dbReference>
<organism evidence="2 3">
    <name type="scientific">Caenispirillum salinarum AK4</name>
    <dbReference type="NCBI Taxonomy" id="1238182"/>
    <lineage>
        <taxon>Bacteria</taxon>
        <taxon>Pseudomonadati</taxon>
        <taxon>Pseudomonadota</taxon>
        <taxon>Alphaproteobacteria</taxon>
        <taxon>Rhodospirillales</taxon>
        <taxon>Novispirillaceae</taxon>
        <taxon>Caenispirillum</taxon>
    </lineage>
</organism>
<dbReference type="Proteomes" id="UP000009881">
    <property type="component" value="Unassembled WGS sequence"/>
</dbReference>
<evidence type="ECO:0000256" key="1">
    <source>
        <dbReference type="SAM" id="Phobius"/>
    </source>
</evidence>
<sequence>MASFLIRYLKSRDQGLLAVSVALLALGLLVAFGALYSIPLGLGDKKAVTLLGWTLERRVTYQAAFAAAAANLLVLLLALAVPRGAARGFLRPALAALNAAAIVFLAVRSEDILERREGSPVGAAAYNEMPPAPYDDPAFAEALIRVDDAPAAEAVRQRLIVRIFGDAGLPAGRGFDTVERGVEEPNLAGLPAARIDRMRMALDHGYGATAYHLVPEGEAAETLVLYNHGHVSDIFGKEARHAIEQFLRAGHAVTALSMPNRRPNTTPGRIDTVRHGSIANRLDHESFSFLETAEYSPIRLFVAPLVAAVDQGLADGYETIAATGISGGAWSITVAAAVDRRIQATYPVAGSLPMYLLALPPNRPGDWEQVHADIYRIASYLDLYVLGAAGQGRRQIQILNQYDSCCFRGIGARGYASAVAEATAALGGRYELVILPEHDHRIAPEAFDIILEDLNRSPDG</sequence>
<dbReference type="SUPFAM" id="SSF53474">
    <property type="entry name" value="alpha/beta-Hydrolases"/>
    <property type="match status" value="1"/>
</dbReference>
<dbReference type="AlphaFoldDB" id="K9H9U6"/>
<keyword evidence="3" id="KW-1185">Reference proteome</keyword>